<keyword evidence="2" id="KW-1185">Reference proteome</keyword>
<evidence type="ECO:0000313" key="2">
    <source>
        <dbReference type="Proteomes" id="UP000321567"/>
    </source>
</evidence>
<dbReference type="InterPro" id="IPR025528">
    <property type="entry name" value="BrnA_antitoxin"/>
</dbReference>
<sequence length="99" mass="10862">MQSATPPPGTGKTDWARLEAMTDEEIDRAMASDPDAAPVLDDNWFANAERVPSGKTRISIRLDPDILSFFKQGGPHYQTRINAVLRAYMEARQAKATGG</sequence>
<evidence type="ECO:0008006" key="3">
    <source>
        <dbReference type="Google" id="ProtNLM"/>
    </source>
</evidence>
<comment type="caution">
    <text evidence="1">The sequence shown here is derived from an EMBL/GenBank/DDBJ whole genome shotgun (WGS) entry which is preliminary data.</text>
</comment>
<reference evidence="1 2" key="1">
    <citation type="submission" date="2019-07" db="EMBL/GenBank/DDBJ databases">
        <title>Whole genome shotgun sequence of Rhodospirillum oryzae NBRC 107573.</title>
        <authorList>
            <person name="Hosoyama A."/>
            <person name="Uohara A."/>
            <person name="Ohji S."/>
            <person name="Ichikawa N."/>
        </authorList>
    </citation>
    <scope>NUCLEOTIDE SEQUENCE [LARGE SCALE GENOMIC DNA]</scope>
    <source>
        <strain evidence="1 2">NBRC 107573</strain>
    </source>
</reference>
<dbReference type="EMBL" id="BJZO01000003">
    <property type="protein sequence ID" value="GEO80080.1"/>
    <property type="molecule type" value="Genomic_DNA"/>
</dbReference>
<accession>A0A512H3X3</accession>
<dbReference type="Proteomes" id="UP000321567">
    <property type="component" value="Unassembled WGS sequence"/>
</dbReference>
<proteinExistence type="predicted"/>
<protein>
    <recommendedName>
        <fullName evidence="3">3-oxoacyl-ACP synthase</fullName>
    </recommendedName>
</protein>
<dbReference type="AlphaFoldDB" id="A0A512H3X3"/>
<evidence type="ECO:0000313" key="1">
    <source>
        <dbReference type="EMBL" id="GEO80080.1"/>
    </source>
</evidence>
<organism evidence="1 2">
    <name type="scientific">Pararhodospirillum oryzae</name>
    <dbReference type="NCBI Taxonomy" id="478448"/>
    <lineage>
        <taxon>Bacteria</taxon>
        <taxon>Pseudomonadati</taxon>
        <taxon>Pseudomonadota</taxon>
        <taxon>Alphaproteobacteria</taxon>
        <taxon>Rhodospirillales</taxon>
        <taxon>Rhodospirillaceae</taxon>
        <taxon>Pararhodospirillum</taxon>
    </lineage>
</organism>
<name>A0A512H3X3_9PROT</name>
<dbReference type="Pfam" id="PF14384">
    <property type="entry name" value="BrnA_antitoxin"/>
    <property type="match status" value="1"/>
</dbReference>
<gene>
    <name evidence="1" type="ORF">ROR02_02110</name>
</gene>